<evidence type="ECO:0000256" key="1">
    <source>
        <dbReference type="ARBA" id="ARBA00022485"/>
    </source>
</evidence>
<dbReference type="GO" id="GO:0046872">
    <property type="term" value="F:metal ion binding"/>
    <property type="evidence" value="ECO:0007669"/>
    <property type="project" value="UniProtKB-KW"/>
</dbReference>
<dbReference type="PANTHER" id="PTHR43177:SF3">
    <property type="entry name" value="PROTEIN NRFC HOMOLOG"/>
    <property type="match status" value="1"/>
</dbReference>
<feature type="non-terminal residue" evidence="6">
    <location>
        <position position="1"/>
    </location>
</feature>
<dbReference type="Pfam" id="PF13247">
    <property type="entry name" value="Fer4_11"/>
    <property type="match status" value="1"/>
</dbReference>
<keyword evidence="1" id="KW-0004">4Fe-4S</keyword>
<evidence type="ECO:0000313" key="6">
    <source>
        <dbReference type="EMBL" id="GAF75813.1"/>
    </source>
</evidence>
<evidence type="ECO:0000256" key="4">
    <source>
        <dbReference type="ARBA" id="ARBA00023014"/>
    </source>
</evidence>
<proteinExistence type="predicted"/>
<dbReference type="AlphaFoldDB" id="X0S407"/>
<dbReference type="Pfam" id="PF13620">
    <property type="entry name" value="CarboxypepD_reg"/>
    <property type="match status" value="1"/>
</dbReference>
<keyword evidence="4" id="KW-0411">Iron-sulfur</keyword>
<organism evidence="6">
    <name type="scientific">marine sediment metagenome</name>
    <dbReference type="NCBI Taxonomy" id="412755"/>
    <lineage>
        <taxon>unclassified sequences</taxon>
        <taxon>metagenomes</taxon>
        <taxon>ecological metagenomes</taxon>
    </lineage>
</organism>
<dbReference type="SUPFAM" id="SSF49464">
    <property type="entry name" value="Carboxypeptidase regulatory domain-like"/>
    <property type="match status" value="1"/>
</dbReference>
<dbReference type="EMBL" id="BARS01005596">
    <property type="protein sequence ID" value="GAF75813.1"/>
    <property type="molecule type" value="Genomic_DNA"/>
</dbReference>
<evidence type="ECO:0000259" key="5">
    <source>
        <dbReference type="Pfam" id="PF13247"/>
    </source>
</evidence>
<dbReference type="InterPro" id="IPR017896">
    <property type="entry name" value="4Fe4S_Fe-S-bd"/>
</dbReference>
<comment type="caution">
    <text evidence="6">The sequence shown here is derived from an EMBL/GenBank/DDBJ whole genome shotgun (WGS) entry which is preliminary data.</text>
</comment>
<gene>
    <name evidence="6" type="ORF">S01H1_10980</name>
</gene>
<sequence>CLHCGEAPCVNAATDGEVYRRPDGIVLIDPEKSAGKKEIISTCPHRVIYWNEEKNIPQKCTLCAHLLDQGWKEPRCVEACPNGALLFGDLDDPDTDISKQIESGDTGEFHPEYGLKPNVRYMDLPKRFIAGEILLKDRQDQCVEGVNVILKDGTKEQVCNTDGFGDFEFDGLDSNKSYSIVIEYKGYRPRELSLEPGKDLNL</sequence>
<protein>
    <recommendedName>
        <fullName evidence="5">4Fe-4S ferredoxin-type domain-containing protein</fullName>
    </recommendedName>
</protein>
<evidence type="ECO:0000256" key="3">
    <source>
        <dbReference type="ARBA" id="ARBA00023004"/>
    </source>
</evidence>
<dbReference type="InterPro" id="IPR008969">
    <property type="entry name" value="CarboxyPept-like_regulatory"/>
</dbReference>
<accession>X0S407</accession>
<dbReference type="PANTHER" id="PTHR43177">
    <property type="entry name" value="PROTEIN NRFC"/>
    <property type="match status" value="1"/>
</dbReference>
<keyword evidence="2" id="KW-0479">Metal-binding</keyword>
<dbReference type="Gene3D" id="2.60.40.10">
    <property type="entry name" value="Immunoglobulins"/>
    <property type="match status" value="1"/>
</dbReference>
<dbReference type="SUPFAM" id="SSF54862">
    <property type="entry name" value="4Fe-4S ferredoxins"/>
    <property type="match status" value="1"/>
</dbReference>
<name>X0S407_9ZZZZ</name>
<evidence type="ECO:0000256" key="2">
    <source>
        <dbReference type="ARBA" id="ARBA00022723"/>
    </source>
</evidence>
<dbReference type="InterPro" id="IPR013783">
    <property type="entry name" value="Ig-like_fold"/>
</dbReference>
<dbReference type="InterPro" id="IPR050954">
    <property type="entry name" value="ET_IronSulfur_Cluster-Binding"/>
</dbReference>
<dbReference type="GO" id="GO:0051539">
    <property type="term" value="F:4 iron, 4 sulfur cluster binding"/>
    <property type="evidence" value="ECO:0007669"/>
    <property type="project" value="UniProtKB-KW"/>
</dbReference>
<reference evidence="6" key="1">
    <citation type="journal article" date="2014" name="Front. Microbiol.">
        <title>High frequency of phylogenetically diverse reductive dehalogenase-homologous genes in deep subseafloor sedimentary metagenomes.</title>
        <authorList>
            <person name="Kawai M."/>
            <person name="Futagami T."/>
            <person name="Toyoda A."/>
            <person name="Takaki Y."/>
            <person name="Nishi S."/>
            <person name="Hori S."/>
            <person name="Arai W."/>
            <person name="Tsubouchi T."/>
            <person name="Morono Y."/>
            <person name="Uchiyama I."/>
            <person name="Ito T."/>
            <person name="Fujiyama A."/>
            <person name="Inagaki F."/>
            <person name="Takami H."/>
        </authorList>
    </citation>
    <scope>NUCLEOTIDE SEQUENCE</scope>
    <source>
        <strain evidence="6">Expedition CK06-06</strain>
    </source>
</reference>
<dbReference type="Gene3D" id="3.30.70.20">
    <property type="match status" value="1"/>
</dbReference>
<keyword evidence="3" id="KW-0408">Iron</keyword>
<feature type="domain" description="4Fe-4S ferredoxin-type" evidence="5">
    <location>
        <begin position="1"/>
        <end position="89"/>
    </location>
</feature>